<sequence>MNNRSVPVISVVGWANTGKTTFLEKLVAELRARGRRVGVIKHHRGPFEMDRPGKDTWRLARAGAACTAIAGPGKVGLVLEFDGDPAVEEVAILMPGMDLIITEGYKQAAFPQLEVRRTGCGEGRPASRPGQLAAVVGERSLCTEDVPCFDPEDAVAVADFIEENFLTFCSKRPNDRG</sequence>
<dbReference type="PANTHER" id="PTHR40072">
    <property type="entry name" value="MOLYBDOPTERIN-GUANINE DINUCLEOTIDE BIOSYNTHESIS ADAPTER PROTEIN-RELATED"/>
    <property type="match status" value="1"/>
</dbReference>
<dbReference type="NCBIfam" id="TIGR00176">
    <property type="entry name" value="mobB"/>
    <property type="match status" value="1"/>
</dbReference>
<dbReference type="GO" id="GO:0006777">
    <property type="term" value="P:Mo-molybdopterin cofactor biosynthetic process"/>
    <property type="evidence" value="ECO:0007669"/>
    <property type="project" value="InterPro"/>
</dbReference>
<dbReference type="Proteomes" id="UP000199584">
    <property type="component" value="Unassembled WGS sequence"/>
</dbReference>
<evidence type="ECO:0000313" key="2">
    <source>
        <dbReference type="EMBL" id="SFQ99685.1"/>
    </source>
</evidence>
<organism evidence="2 3">
    <name type="scientific">Desulfoscipio geothermicus DSM 3669</name>
    <dbReference type="NCBI Taxonomy" id="1121426"/>
    <lineage>
        <taxon>Bacteria</taxon>
        <taxon>Bacillati</taxon>
        <taxon>Bacillota</taxon>
        <taxon>Clostridia</taxon>
        <taxon>Eubacteriales</taxon>
        <taxon>Desulfallaceae</taxon>
        <taxon>Desulfoscipio</taxon>
    </lineage>
</organism>
<name>A0A1I6D2K2_9FIRM</name>
<dbReference type="InterPro" id="IPR004435">
    <property type="entry name" value="MobB_dom"/>
</dbReference>
<dbReference type="InterPro" id="IPR052539">
    <property type="entry name" value="MGD_biosynthesis_adapter"/>
</dbReference>
<dbReference type="RefSeq" id="WP_092482149.1">
    <property type="nucleotide sequence ID" value="NZ_FOYM01000004.1"/>
</dbReference>
<dbReference type="PANTHER" id="PTHR40072:SF1">
    <property type="entry name" value="MOLYBDOPTERIN-GUANINE DINUCLEOTIDE BIOSYNTHESIS ADAPTER PROTEIN"/>
    <property type="match status" value="1"/>
</dbReference>
<protein>
    <submittedName>
        <fullName evidence="2">Molybdopterin guanine dinucleotide biosynthesis accessory protein MobB</fullName>
    </submittedName>
</protein>
<dbReference type="EMBL" id="FOYM01000004">
    <property type="protein sequence ID" value="SFQ99685.1"/>
    <property type="molecule type" value="Genomic_DNA"/>
</dbReference>
<evidence type="ECO:0000259" key="1">
    <source>
        <dbReference type="Pfam" id="PF03205"/>
    </source>
</evidence>
<dbReference type="AlphaFoldDB" id="A0A1I6D2K2"/>
<keyword evidence="3" id="KW-1185">Reference proteome</keyword>
<evidence type="ECO:0000313" key="3">
    <source>
        <dbReference type="Proteomes" id="UP000199584"/>
    </source>
</evidence>
<dbReference type="GO" id="GO:0005525">
    <property type="term" value="F:GTP binding"/>
    <property type="evidence" value="ECO:0007669"/>
    <property type="project" value="InterPro"/>
</dbReference>
<dbReference type="Gene3D" id="3.40.50.300">
    <property type="entry name" value="P-loop containing nucleotide triphosphate hydrolases"/>
    <property type="match status" value="1"/>
</dbReference>
<accession>A0A1I6D2K2</accession>
<gene>
    <name evidence="2" type="ORF">SAMN05660706_104154</name>
</gene>
<proteinExistence type="predicted"/>
<dbReference type="Pfam" id="PF03205">
    <property type="entry name" value="MobB"/>
    <property type="match status" value="1"/>
</dbReference>
<dbReference type="InterPro" id="IPR027417">
    <property type="entry name" value="P-loop_NTPase"/>
</dbReference>
<dbReference type="CDD" id="cd03116">
    <property type="entry name" value="MobB"/>
    <property type="match status" value="1"/>
</dbReference>
<dbReference type="SUPFAM" id="SSF52540">
    <property type="entry name" value="P-loop containing nucleoside triphosphate hydrolases"/>
    <property type="match status" value="1"/>
</dbReference>
<dbReference type="OrthoDB" id="9786803at2"/>
<dbReference type="STRING" id="39060.SAMN05660706_104154"/>
<feature type="domain" description="Molybdopterin-guanine dinucleotide biosynthesis protein B (MobB)" evidence="1">
    <location>
        <begin position="8"/>
        <end position="136"/>
    </location>
</feature>
<reference evidence="3" key="1">
    <citation type="submission" date="2016-10" db="EMBL/GenBank/DDBJ databases">
        <authorList>
            <person name="Varghese N."/>
            <person name="Submissions S."/>
        </authorList>
    </citation>
    <scope>NUCLEOTIDE SEQUENCE [LARGE SCALE GENOMIC DNA]</scope>
    <source>
        <strain evidence="3">DSM 3669</strain>
    </source>
</reference>